<gene>
    <name evidence="3" type="ORF">SNAT2548_LOCUS28772</name>
</gene>
<dbReference type="InterPro" id="IPR036465">
    <property type="entry name" value="vWFA_dom_sf"/>
</dbReference>
<dbReference type="GO" id="GO:0016887">
    <property type="term" value="F:ATP hydrolysis activity"/>
    <property type="evidence" value="ECO:0007669"/>
    <property type="project" value="InterPro"/>
</dbReference>
<dbReference type="Gene3D" id="3.40.50.300">
    <property type="entry name" value="P-loop containing nucleotide triphosphate hydrolases"/>
    <property type="match status" value="2"/>
</dbReference>
<dbReference type="Pfam" id="PF07728">
    <property type="entry name" value="AAA_5"/>
    <property type="match status" value="2"/>
</dbReference>
<evidence type="ECO:0000256" key="1">
    <source>
        <dbReference type="SAM" id="MobiDB-lite"/>
    </source>
</evidence>
<evidence type="ECO:0000259" key="2">
    <source>
        <dbReference type="PROSITE" id="PS50234"/>
    </source>
</evidence>
<name>A0A812T7I2_9DINO</name>
<dbReference type="InterPro" id="IPR027417">
    <property type="entry name" value="P-loop_NTPase"/>
</dbReference>
<dbReference type="Gene3D" id="3.40.50.410">
    <property type="entry name" value="von Willebrand factor, type A domain"/>
    <property type="match status" value="1"/>
</dbReference>
<accession>A0A812T7I2</accession>
<protein>
    <recommendedName>
        <fullName evidence="2">VWFA domain-containing protein</fullName>
    </recommendedName>
</protein>
<evidence type="ECO:0000313" key="4">
    <source>
        <dbReference type="Proteomes" id="UP000604046"/>
    </source>
</evidence>
<reference evidence="3" key="1">
    <citation type="submission" date="2021-02" db="EMBL/GenBank/DDBJ databases">
        <authorList>
            <person name="Dougan E. K."/>
            <person name="Rhodes N."/>
            <person name="Thang M."/>
            <person name="Chan C."/>
        </authorList>
    </citation>
    <scope>NUCLEOTIDE SEQUENCE</scope>
</reference>
<keyword evidence="4" id="KW-1185">Reference proteome</keyword>
<dbReference type="PANTHER" id="PTHR21610:SF9">
    <property type="entry name" value="VON WILLEBRAND FACTOR A DOMAIN-CONTAINING PROTEIN 8"/>
    <property type="match status" value="1"/>
</dbReference>
<evidence type="ECO:0000313" key="3">
    <source>
        <dbReference type="EMBL" id="CAE7514016.1"/>
    </source>
</evidence>
<dbReference type="InterPro" id="IPR002035">
    <property type="entry name" value="VWF_A"/>
</dbReference>
<dbReference type="SUPFAM" id="SSF53300">
    <property type="entry name" value="vWA-like"/>
    <property type="match status" value="1"/>
</dbReference>
<feature type="domain" description="VWFA" evidence="2">
    <location>
        <begin position="994"/>
        <end position="1197"/>
    </location>
</feature>
<dbReference type="GO" id="GO:0005737">
    <property type="term" value="C:cytoplasm"/>
    <property type="evidence" value="ECO:0007669"/>
    <property type="project" value="TreeGrafter"/>
</dbReference>
<sequence>MSLEDGRFLVPAERYEQLEPVLTNRSRCTSADDRSSHLAAVHRHFRVFALASPCPPFDGRALDPPLRSRFQSLLIPSAPSEELVSSLREHRGLSTADVESVTTAAETIMELERQSIHHNTAFFSFSSSALQRYASQQPAIDASQCPAVHVLRRIYPPLSDLSPAAVQAKKALLQLGLDFSGPAANDAGGVRLVAGHCRTAALDAAAHAIQADLAAGQNVLLIAARGAGKSALVRCLRTETWQTFNLHRDLTARDLLQRRVTDETSGASSWADQPVAAAARTGGVVVLDGAHRLPPGALVAALSRLCTERELDLPDGTRLVDDARCESGRVHKLARSFRLVALAEPGSWLSPEVAALFSTHTLPEMTLSELSSALQLLVPSATEKLCADVATVSSAALGAQSDSSFSRAERDLLRLSLRVLLRIARHAAGSPEGPCLHTIVHDAMMSRFLPVRLQEAVEGWLQSVEKSPVPKSGKQRREPAVTVDADDVVVGSRRIARRTPRRSELVPAPRSFYASASALNTVQRILLCEEAGEHAVLLLGNQGVGKNVAADRTLQLLRAEREYVQLHRDTTVSSLTLRPVLENGRLLYEDAPLVRAAKNGRVCVLDEADKAPTEVVIILKSLIEDGELLLGDGRRLCRQGCRPSDIQIHPDFRLWVLANRPGFPFHGNPFFRECGDVFATVVLDNPDLASEIDLLHHIAPTYPKRILDKLALAFAELRTLAENTAISYPYSLREAIAVARHLETFPKDSVADALSNVLAYEAFDPPLRRQLLQVFDAQGLQVDELEANFDTVSGGKGNRSLKAADVEIRYYPAHGGGRSTPKTAMKGPKHGEVDPSGAPHVGGNRWAGGSGGSDTAGLGGRGGPYRLWDGNPVFQVDDAAKQVSAESKKQARALALEAWQRRLAEIEKMDPSMWALYQDVLSNVEPQVAQLRAIFRHAQDKRSERVWKRNCSDGELDDTRLVEGISGERYVYKKRAEAEPQKQQEQHNRRQKRRLCFVMDCSGSMYRFNSLDGRLNRMLEATCLILESMEGHTDKFEFAILGHSGESASIPFVNFGQPPANRGERLKILQQMLAHSQFCWPGDNTIEATDAAVEYVLQDFSLDPDPQRQHRKQAFVVVISDANFRRYGMDPVWWSNSLQRSTQVDGHAVMIGSIGEEAARIQEALPPGKGHVVLDTALLPSVFRSIFEQAEMICDEL</sequence>
<dbReference type="InterPro" id="IPR011704">
    <property type="entry name" value="ATPase_dyneun-rel_AAA"/>
</dbReference>
<dbReference type="EMBL" id="CAJNDS010002530">
    <property type="protein sequence ID" value="CAE7514016.1"/>
    <property type="molecule type" value="Genomic_DNA"/>
</dbReference>
<dbReference type="OrthoDB" id="5186at2759"/>
<organism evidence="3 4">
    <name type="scientific">Symbiodinium natans</name>
    <dbReference type="NCBI Taxonomy" id="878477"/>
    <lineage>
        <taxon>Eukaryota</taxon>
        <taxon>Sar</taxon>
        <taxon>Alveolata</taxon>
        <taxon>Dinophyceae</taxon>
        <taxon>Suessiales</taxon>
        <taxon>Symbiodiniaceae</taxon>
        <taxon>Symbiodinium</taxon>
    </lineage>
</organism>
<dbReference type="GO" id="GO:0005524">
    <property type="term" value="F:ATP binding"/>
    <property type="evidence" value="ECO:0007669"/>
    <property type="project" value="InterPro"/>
</dbReference>
<feature type="region of interest" description="Disordered" evidence="1">
    <location>
        <begin position="812"/>
        <end position="837"/>
    </location>
</feature>
<dbReference type="SUPFAM" id="SSF52540">
    <property type="entry name" value="P-loop containing nucleoside triphosphate hydrolases"/>
    <property type="match status" value="2"/>
</dbReference>
<dbReference type="InterPro" id="IPR039891">
    <property type="entry name" value="VWA8"/>
</dbReference>
<dbReference type="AlphaFoldDB" id="A0A812T7I2"/>
<proteinExistence type="predicted"/>
<comment type="caution">
    <text evidence="3">The sequence shown here is derived from an EMBL/GenBank/DDBJ whole genome shotgun (WGS) entry which is preliminary data.</text>
</comment>
<dbReference type="Proteomes" id="UP000604046">
    <property type="component" value="Unassembled WGS sequence"/>
</dbReference>
<dbReference type="PROSITE" id="PS50234">
    <property type="entry name" value="VWFA"/>
    <property type="match status" value="1"/>
</dbReference>
<dbReference type="SMART" id="SM00327">
    <property type="entry name" value="VWA"/>
    <property type="match status" value="1"/>
</dbReference>
<dbReference type="PANTHER" id="PTHR21610">
    <property type="entry name" value="VON WILLEBRAND FACTOR A DOMAIN-CONTAINING PROTEIN 8"/>
    <property type="match status" value="1"/>
</dbReference>